<dbReference type="InterPro" id="IPR050833">
    <property type="entry name" value="Poly_Biosynth_Transport"/>
</dbReference>
<feature type="transmembrane region" description="Helical" evidence="7">
    <location>
        <begin position="97"/>
        <end position="118"/>
    </location>
</feature>
<evidence type="ECO:0000256" key="4">
    <source>
        <dbReference type="ARBA" id="ARBA00022692"/>
    </source>
</evidence>
<dbReference type="PANTHER" id="PTHR30250">
    <property type="entry name" value="PST FAMILY PREDICTED COLANIC ACID TRANSPORTER"/>
    <property type="match status" value="1"/>
</dbReference>
<feature type="transmembrane region" description="Helical" evidence="7">
    <location>
        <begin position="168"/>
        <end position="185"/>
    </location>
</feature>
<dbReference type="EMBL" id="LC066377">
    <property type="protein sequence ID" value="BAT28254.1"/>
    <property type="molecule type" value="Genomic_DNA"/>
</dbReference>
<keyword evidence="4 7" id="KW-0812">Transmembrane</keyword>
<evidence type="ECO:0000313" key="8">
    <source>
        <dbReference type="EMBL" id="BAT28254.1"/>
    </source>
</evidence>
<feature type="transmembrane region" description="Helical" evidence="7">
    <location>
        <begin position="264"/>
        <end position="290"/>
    </location>
</feature>
<feature type="transmembrane region" description="Helical" evidence="7">
    <location>
        <begin position="191"/>
        <end position="210"/>
    </location>
</feature>
<dbReference type="PANTHER" id="PTHR30250:SF10">
    <property type="entry name" value="LIPOPOLYSACCHARIDE BIOSYNTHESIS PROTEIN WZXC"/>
    <property type="match status" value="1"/>
</dbReference>
<proteinExistence type="inferred from homology"/>
<feature type="transmembrane region" description="Helical" evidence="7">
    <location>
        <begin position="401"/>
        <end position="421"/>
    </location>
</feature>
<feature type="transmembrane region" description="Helical" evidence="7">
    <location>
        <begin position="433"/>
        <end position="455"/>
    </location>
</feature>
<sequence>MTADAMTSPLRRRVSSAGFWSMSQFGAQLALRMISNMILTRLLLPEAFGLMAVVGVLTVALALFSDLGIGQNVIVHKRGGEPLFLNTAFTVQVIRGFVIWTLAIVAALIIAMLAPLGVFAADTVYMDPRLPAVLVAGSFGVVLQGFESTRIHEARRNLQLRRLTEMEFGVQMVALVATVGLTWVWPSIWSLVLGSLASALARTVASHIVLPGQRNRIGWDTSAWWDIFGFGRWIFLSSLIGVLFTTGDRLLLGGLVDANTMGLYAIAGLLLSVFQMAVNTLSSSVVFPALSELARGDLGAFRKAYFPFQGGIDALLGLAAGGLYVTAPLIVSILYDPRYAESGQMLAILSVGLIGMRFCVVEQCYMARNRMKYYLASNMARLIVLAIGLPVGHMLGGVQGALWGIVAAQFAGWPIAVLFKLRYGLVDWRFELLPLPAIGLGLLLGEGVVLLAPSIGLS</sequence>
<dbReference type="AlphaFoldDB" id="A0A0P0Z2I3"/>
<dbReference type="OrthoDB" id="7605542at2"/>
<evidence type="ECO:0000256" key="2">
    <source>
        <dbReference type="ARBA" id="ARBA00007430"/>
    </source>
</evidence>
<name>A0A0P0Z2I3_9HYPH</name>
<feature type="transmembrane region" description="Helical" evidence="7">
    <location>
        <begin position="130"/>
        <end position="147"/>
    </location>
</feature>
<evidence type="ECO:0000256" key="3">
    <source>
        <dbReference type="ARBA" id="ARBA00022475"/>
    </source>
</evidence>
<comment type="subcellular location">
    <subcellularLocation>
        <location evidence="1">Cell membrane</location>
        <topology evidence="1">Multi-pass membrane protein</topology>
    </subcellularLocation>
</comment>
<accession>A0A0P0Z2I3</accession>
<keyword evidence="5 7" id="KW-1133">Transmembrane helix</keyword>
<evidence type="ECO:0000256" key="1">
    <source>
        <dbReference type="ARBA" id="ARBA00004651"/>
    </source>
</evidence>
<feature type="transmembrane region" description="Helical" evidence="7">
    <location>
        <begin position="311"/>
        <end position="331"/>
    </location>
</feature>
<reference evidence="8" key="1">
    <citation type="journal article" date="2015" name="Proc. Natl. Acad. Sci. U.S.A.">
        <title>Bacterial clade with the ribosomal RNA operon on a small plasmid rather than the chromosome.</title>
        <authorList>
            <person name="Anda M."/>
            <person name="Ohtsubo Y."/>
            <person name="Okubo T."/>
            <person name="Sugawara M."/>
            <person name="Nagata Y."/>
            <person name="Tsuda M."/>
            <person name="Minamisawa K."/>
            <person name="Mitsui H."/>
        </authorList>
    </citation>
    <scope>NUCLEOTIDE SEQUENCE</scope>
    <source>
        <strain evidence="8">JCM 14755</strain>
    </source>
</reference>
<feature type="transmembrane region" description="Helical" evidence="7">
    <location>
        <begin position="343"/>
        <end position="361"/>
    </location>
</feature>
<feature type="transmembrane region" description="Helical" evidence="7">
    <location>
        <begin position="373"/>
        <end position="395"/>
    </location>
</feature>
<dbReference type="GO" id="GO:0005886">
    <property type="term" value="C:plasma membrane"/>
    <property type="evidence" value="ECO:0007669"/>
    <property type="project" value="UniProtKB-SubCell"/>
</dbReference>
<evidence type="ECO:0000256" key="6">
    <source>
        <dbReference type="ARBA" id="ARBA00023136"/>
    </source>
</evidence>
<feature type="transmembrane region" description="Helical" evidence="7">
    <location>
        <begin position="47"/>
        <end position="69"/>
    </location>
</feature>
<keyword evidence="6 7" id="KW-0472">Membrane</keyword>
<evidence type="ECO:0008006" key="9">
    <source>
        <dbReference type="Google" id="ProtNLM"/>
    </source>
</evidence>
<protein>
    <recommendedName>
        <fullName evidence="9">Polysaccharide biosynthesis protein</fullName>
    </recommendedName>
</protein>
<feature type="transmembrane region" description="Helical" evidence="7">
    <location>
        <begin position="222"/>
        <end position="244"/>
    </location>
</feature>
<comment type="similarity">
    <text evidence="2">Belongs to the polysaccharide synthase family.</text>
</comment>
<keyword evidence="3" id="KW-1003">Cell membrane</keyword>
<evidence type="ECO:0000256" key="5">
    <source>
        <dbReference type="ARBA" id="ARBA00022989"/>
    </source>
</evidence>
<organism evidence="8">
    <name type="scientific">Aureimonas frigidaquae</name>
    <dbReference type="NCBI Taxonomy" id="424757"/>
    <lineage>
        <taxon>Bacteria</taxon>
        <taxon>Pseudomonadati</taxon>
        <taxon>Pseudomonadota</taxon>
        <taxon>Alphaproteobacteria</taxon>
        <taxon>Hyphomicrobiales</taxon>
        <taxon>Aurantimonadaceae</taxon>
        <taxon>Aureimonas</taxon>
    </lineage>
</organism>
<dbReference type="Pfam" id="PF13440">
    <property type="entry name" value="Polysacc_synt_3"/>
    <property type="match status" value="1"/>
</dbReference>
<evidence type="ECO:0000256" key="7">
    <source>
        <dbReference type="SAM" id="Phobius"/>
    </source>
</evidence>